<accession>A0AAD5T3F5</accession>
<gene>
    <name evidence="1" type="ORF">HK100_010187</name>
</gene>
<sequence length="140" mass="15759">MFRIKEGFFLETSELDPRSKTFKTVTRNVSHAKVLLIEETQVVSPCFISSVVERSGEDVEKIPGIDSNITNAYETQGTSIHITAKILQKGSWMAGYSNFGGSLRKKLVDFGVDKIRENTMKSSKALIFVIEDLKRRKLIS</sequence>
<dbReference type="AlphaFoldDB" id="A0AAD5T3F5"/>
<organism evidence="1 2">
    <name type="scientific">Physocladia obscura</name>
    <dbReference type="NCBI Taxonomy" id="109957"/>
    <lineage>
        <taxon>Eukaryota</taxon>
        <taxon>Fungi</taxon>
        <taxon>Fungi incertae sedis</taxon>
        <taxon>Chytridiomycota</taxon>
        <taxon>Chytridiomycota incertae sedis</taxon>
        <taxon>Chytridiomycetes</taxon>
        <taxon>Chytridiales</taxon>
        <taxon>Chytriomycetaceae</taxon>
        <taxon>Physocladia</taxon>
    </lineage>
</organism>
<dbReference type="EMBL" id="JADGJH010000552">
    <property type="protein sequence ID" value="KAJ3126578.1"/>
    <property type="molecule type" value="Genomic_DNA"/>
</dbReference>
<proteinExistence type="predicted"/>
<comment type="caution">
    <text evidence="1">The sequence shown here is derived from an EMBL/GenBank/DDBJ whole genome shotgun (WGS) entry which is preliminary data.</text>
</comment>
<name>A0AAD5T3F5_9FUNG</name>
<evidence type="ECO:0000313" key="2">
    <source>
        <dbReference type="Proteomes" id="UP001211907"/>
    </source>
</evidence>
<dbReference type="Proteomes" id="UP001211907">
    <property type="component" value="Unassembled WGS sequence"/>
</dbReference>
<keyword evidence="2" id="KW-1185">Reference proteome</keyword>
<reference evidence="1" key="1">
    <citation type="submission" date="2020-05" db="EMBL/GenBank/DDBJ databases">
        <title>Phylogenomic resolution of chytrid fungi.</title>
        <authorList>
            <person name="Stajich J.E."/>
            <person name="Amses K."/>
            <person name="Simmons R."/>
            <person name="Seto K."/>
            <person name="Myers J."/>
            <person name="Bonds A."/>
            <person name="Quandt C.A."/>
            <person name="Barry K."/>
            <person name="Liu P."/>
            <person name="Grigoriev I."/>
            <person name="Longcore J.E."/>
            <person name="James T.Y."/>
        </authorList>
    </citation>
    <scope>NUCLEOTIDE SEQUENCE</scope>
    <source>
        <strain evidence="1">JEL0513</strain>
    </source>
</reference>
<protein>
    <submittedName>
        <fullName evidence="1">Uncharacterized protein</fullName>
    </submittedName>
</protein>
<evidence type="ECO:0000313" key="1">
    <source>
        <dbReference type="EMBL" id="KAJ3126578.1"/>
    </source>
</evidence>